<dbReference type="InterPro" id="IPR052894">
    <property type="entry name" value="AsmA-related"/>
</dbReference>
<evidence type="ECO:0008006" key="3">
    <source>
        <dbReference type="Google" id="ProtNLM"/>
    </source>
</evidence>
<name>A0ABX6V0S1_9PAST</name>
<dbReference type="RefSeq" id="WP_194812508.1">
    <property type="nucleotide sequence ID" value="NZ_CP063056.1"/>
</dbReference>
<gene>
    <name evidence="1" type="ORF">IHV77_02055</name>
</gene>
<accession>A0ABX6V0S1</accession>
<keyword evidence="2" id="KW-1185">Reference proteome</keyword>
<dbReference type="PANTHER" id="PTHR30441">
    <property type="entry name" value="DUF748 DOMAIN-CONTAINING PROTEIN"/>
    <property type="match status" value="1"/>
</dbReference>
<protein>
    <recommendedName>
        <fullName evidence="3">AsmA-like C-terminal domain-containing protein</fullName>
    </recommendedName>
</protein>
<organism evidence="1 2">
    <name type="scientific">Rodentibacter haemolyticus</name>
    <dbReference type="NCBI Taxonomy" id="2778911"/>
    <lineage>
        <taxon>Bacteria</taxon>
        <taxon>Pseudomonadati</taxon>
        <taxon>Pseudomonadota</taxon>
        <taxon>Gammaproteobacteria</taxon>
        <taxon>Pasteurellales</taxon>
        <taxon>Pasteurellaceae</taxon>
        <taxon>Rodentibacter</taxon>
    </lineage>
</organism>
<dbReference type="Proteomes" id="UP000663069">
    <property type="component" value="Chromosome"/>
</dbReference>
<dbReference type="PANTHER" id="PTHR30441:SF8">
    <property type="entry name" value="DUF748 DOMAIN-CONTAINING PROTEIN"/>
    <property type="match status" value="1"/>
</dbReference>
<dbReference type="EMBL" id="CP063056">
    <property type="protein sequence ID" value="QPB42931.1"/>
    <property type="molecule type" value="Genomic_DNA"/>
</dbReference>
<evidence type="ECO:0000313" key="2">
    <source>
        <dbReference type="Proteomes" id="UP000663069"/>
    </source>
</evidence>
<reference evidence="1 2" key="1">
    <citation type="submission" date="2020-10" db="EMBL/GenBank/DDBJ databases">
        <title>Genome Sequencing of Rodentibacter spp. strain DSM111151.</title>
        <authorList>
            <person name="Benga L."/>
            <person name="Lautwein T."/>
        </authorList>
    </citation>
    <scope>NUCLEOTIDE SEQUENCE [LARGE SCALE GENOMIC DNA]</scope>
    <source>
        <strain evidence="1 2">DSM 111151</strain>
    </source>
</reference>
<evidence type="ECO:0000313" key="1">
    <source>
        <dbReference type="EMBL" id="QPB42931.1"/>
    </source>
</evidence>
<proteinExistence type="predicted"/>
<sequence length="396" mass="44392">MKKIAISLLFVPIAIFAFLYVQLQQAKTQLSEQFKQRDVKVKSLDLSLIPQPTLSIEQLNYHRISLKRIKAQLALLPLIYGEAKLQQLTIEQASSGENTLNSAKITMHFSDLSVKNLLSKNILFSGSNVVSVKLEKPIYGLAQKFDLAFNKASIKLRPNTESLIQFDGATLNQQPLGYIEIHAALSKPQKAAVAYIKPACTTDCLAVLKFNAFAEESAVNFSGKNFPLAQLLTLLNFPNIITGTADFNIRLAFEKANLTKSKFDFNARDGELLGINLLQLASQYFPINYNDELLEGKRANTPYQQVEASFSLDKSLLNIDKFNLKTTALLGAGRGAIDLHTMQCDVNLSLSATNPKYKDLKLPIRFFDSCYSPQYKLEITKDFRKQLKNLIKEKLK</sequence>